<feature type="coiled-coil region" evidence="12">
    <location>
        <begin position="636"/>
        <end position="663"/>
    </location>
</feature>
<dbReference type="PRINTS" id="PR00853">
    <property type="entry name" value="XPGRADSUPER"/>
</dbReference>
<dbReference type="Pfam" id="PF00867">
    <property type="entry name" value="XPG_I"/>
    <property type="match status" value="1"/>
</dbReference>
<evidence type="ECO:0000256" key="2">
    <source>
        <dbReference type="ARBA" id="ARBA00004123"/>
    </source>
</evidence>
<keyword evidence="5" id="KW-0255">Endonuclease</keyword>
<keyword evidence="4" id="KW-0479">Metal-binding</keyword>
<evidence type="ECO:0000256" key="13">
    <source>
        <dbReference type="SAM" id="MobiDB-lite"/>
    </source>
</evidence>
<comment type="similarity">
    <text evidence="11">Belongs to the XPG/RAD2 endonuclease family. GEN subfamily.</text>
</comment>
<keyword evidence="12" id="KW-0175">Coiled coil</keyword>
<feature type="region of interest" description="Disordered" evidence="13">
    <location>
        <begin position="38"/>
        <end position="60"/>
    </location>
</feature>
<evidence type="ECO:0000259" key="14">
    <source>
        <dbReference type="SMART" id="SM00484"/>
    </source>
</evidence>
<feature type="region of interest" description="Disordered" evidence="13">
    <location>
        <begin position="505"/>
        <end position="537"/>
    </location>
</feature>
<keyword evidence="3" id="KW-0540">Nuclease</keyword>
<feature type="domain" description="XPG-I" evidence="14">
    <location>
        <begin position="680"/>
        <end position="749"/>
    </location>
</feature>
<dbReference type="Gene3D" id="1.10.150.20">
    <property type="entry name" value="5' to 3' exonuclease, C-terminal subdomain"/>
    <property type="match status" value="1"/>
</dbReference>
<feature type="compositionally biased region" description="Low complexity" evidence="13">
    <location>
        <begin position="39"/>
        <end position="51"/>
    </location>
</feature>
<dbReference type="AlphaFoldDB" id="A0A137NW87"/>
<evidence type="ECO:0000256" key="9">
    <source>
        <dbReference type="ARBA" id="ARBA00023204"/>
    </source>
</evidence>
<dbReference type="SUPFAM" id="SSF47807">
    <property type="entry name" value="5' to 3' exonuclease, C-terminal subdomain"/>
    <property type="match status" value="1"/>
</dbReference>
<keyword evidence="10" id="KW-0539">Nucleus</keyword>
<evidence type="ECO:0000256" key="10">
    <source>
        <dbReference type="ARBA" id="ARBA00023242"/>
    </source>
</evidence>
<dbReference type="FunFam" id="1.10.150.20:FF:000030">
    <property type="entry name" value="Flap endonuclease GEN-like 1"/>
    <property type="match status" value="1"/>
</dbReference>
<proteinExistence type="inferred from homology"/>
<evidence type="ECO:0000256" key="11">
    <source>
        <dbReference type="ARBA" id="ARBA00038112"/>
    </source>
</evidence>
<keyword evidence="6" id="KW-0227">DNA damage</keyword>
<dbReference type="STRING" id="796925.A0A137NW87"/>
<comment type="cofactor">
    <cofactor evidence="1">
        <name>Mg(2+)</name>
        <dbReference type="ChEBI" id="CHEBI:18420"/>
    </cofactor>
</comment>
<keyword evidence="16" id="KW-1185">Reference proteome</keyword>
<keyword evidence="8" id="KW-0460">Magnesium</keyword>
<organism evidence="15 16">
    <name type="scientific">Conidiobolus coronatus (strain ATCC 28846 / CBS 209.66 / NRRL 28638)</name>
    <name type="common">Delacroixia coronata</name>
    <dbReference type="NCBI Taxonomy" id="796925"/>
    <lineage>
        <taxon>Eukaryota</taxon>
        <taxon>Fungi</taxon>
        <taxon>Fungi incertae sedis</taxon>
        <taxon>Zoopagomycota</taxon>
        <taxon>Entomophthoromycotina</taxon>
        <taxon>Entomophthoromycetes</taxon>
        <taxon>Entomophthorales</taxon>
        <taxon>Ancylistaceae</taxon>
        <taxon>Conidiobolus</taxon>
    </lineage>
</organism>
<feature type="coiled-coil region" evidence="12">
    <location>
        <begin position="326"/>
        <end position="353"/>
    </location>
</feature>
<dbReference type="PANTHER" id="PTHR16171">
    <property type="entry name" value="DNA REPAIR PROTEIN COMPLEMENTING XP-G CELLS-RELATED"/>
    <property type="match status" value="1"/>
</dbReference>
<dbReference type="SUPFAM" id="SSF88723">
    <property type="entry name" value="PIN domain-like"/>
    <property type="match status" value="1"/>
</dbReference>
<dbReference type="OrthoDB" id="31113at2759"/>
<evidence type="ECO:0000313" key="15">
    <source>
        <dbReference type="EMBL" id="KXN67032.1"/>
    </source>
</evidence>
<dbReference type="PANTHER" id="PTHR16171:SF7">
    <property type="entry name" value="DNA REPAIR PROTEIN RAD2"/>
    <property type="match status" value="1"/>
</dbReference>
<dbReference type="GO" id="GO:0048256">
    <property type="term" value="F:flap endonuclease activity"/>
    <property type="evidence" value="ECO:0007669"/>
    <property type="project" value="UniProtKB-ARBA"/>
</dbReference>
<protein>
    <recommendedName>
        <fullName evidence="14">XPG-I domain-containing protein</fullName>
    </recommendedName>
</protein>
<evidence type="ECO:0000256" key="12">
    <source>
        <dbReference type="SAM" id="Coils"/>
    </source>
</evidence>
<keyword evidence="7" id="KW-0378">Hydrolase</keyword>
<evidence type="ECO:0000256" key="5">
    <source>
        <dbReference type="ARBA" id="ARBA00022759"/>
    </source>
</evidence>
<evidence type="ECO:0000256" key="3">
    <source>
        <dbReference type="ARBA" id="ARBA00022722"/>
    </source>
</evidence>
<dbReference type="EMBL" id="KQ964667">
    <property type="protein sequence ID" value="KXN67032.1"/>
    <property type="molecule type" value="Genomic_DNA"/>
</dbReference>
<dbReference type="CDD" id="cd09904">
    <property type="entry name" value="H3TH_XPG"/>
    <property type="match status" value="1"/>
</dbReference>
<dbReference type="CDD" id="cd09868">
    <property type="entry name" value="PIN_XPG_RAD2"/>
    <property type="match status" value="1"/>
</dbReference>
<dbReference type="Proteomes" id="UP000070444">
    <property type="component" value="Unassembled WGS sequence"/>
</dbReference>
<evidence type="ECO:0000256" key="7">
    <source>
        <dbReference type="ARBA" id="ARBA00022801"/>
    </source>
</evidence>
<accession>A0A137NW87</accession>
<dbReference type="GO" id="GO:0006281">
    <property type="term" value="P:DNA repair"/>
    <property type="evidence" value="ECO:0007669"/>
    <property type="project" value="UniProtKB-KW"/>
</dbReference>
<sequence>MRMRNSIKAKNNKELNRLAKRLLMSQLKEAAINMTTPNRSISSLGSIGRKSSSGKKKADDVYDLPELDEELTAKINPDDPRYDESFDFDKEYKDYLQQYRPELADLNLEQIDNLPLETKYSIIADLRDKSRQTSKQRLDYMKKNSETGYDFSQLQIQNLVKRNDLTQKYLEVAGITDRHLPTVGGRVAQEKGKTFTLVKSEGDKLGWKLSNKTSAEKLLRAGQHPSSDMPTPIALSSDYHLPSEHDNNNFVLNSISNGPSSALKLSSEDFNDVVFTKVGSSNHTPLASQQKENGNETRLKELEAWVNYLPSNVSKQYPNSQVYHKLALNEWEVDKIKSELKQFEDRISNSEDNLEGLICYTEFLTNLLNYKNQILLEDIPSSPPIDVLDSPSSLQQSFLDNSLLPIVPTSSPKSSGINLDPTNLISSSDVFDIPANIPSDSTFQSGVYSDAHGPQINDETDRELTNKLVKKLIKSTPDKGSFNKREFHSLSPTLAMRINKKNMLGVGTSKIESPTKTKRRKGDSKESSPVLEAKAEEVRTKSSSPIKIDITEDKDDAKIEASEIAAEIEGNSISEEVKNFAKTNDALNNSANLEENSKLSENLDDSLAKDDTTLDEMTLEMEETLDTEEFLLNLRNKQLPEVSKELRKEIEELSAQAAQQAAKTQEITPQMVEEIYRLLNIMGIPFLLAPSEAEAQCTELQNLGLCQGVITDDSDSFLFGNCTVYRNLFSSQARVECYKSDDIEQHLQLDRKRLIELAMLLGSDYTEGIQGVGLVLALEILAEFDNLKEFKEWWETKVKHNVLGDDGESAIKKRLRSQSSKIYLPDNFPSNEVEQAYLKPTVNSNTQPFKWGEVQFSDLHSFLYENLGWGRDKLKEIIDPVLENREKLKSESQMIQSTLGDFFTKEPVIASKRIKQAVEILKMKKEQKEINLGEFFSDGIDILDGGSSSSSKK</sequence>
<dbReference type="InterPro" id="IPR006086">
    <property type="entry name" value="XPG-I_dom"/>
</dbReference>
<dbReference type="InterPro" id="IPR029060">
    <property type="entry name" value="PIN-like_dom_sf"/>
</dbReference>
<dbReference type="GO" id="GO:0005634">
    <property type="term" value="C:nucleus"/>
    <property type="evidence" value="ECO:0007669"/>
    <property type="project" value="UniProtKB-SubCell"/>
</dbReference>
<evidence type="ECO:0000256" key="4">
    <source>
        <dbReference type="ARBA" id="ARBA00022723"/>
    </source>
</evidence>
<dbReference type="GO" id="GO:0003697">
    <property type="term" value="F:single-stranded DNA binding"/>
    <property type="evidence" value="ECO:0007669"/>
    <property type="project" value="TreeGrafter"/>
</dbReference>
<gene>
    <name evidence="15" type="ORF">CONCODRAFT_19882</name>
</gene>
<name>A0A137NW87_CONC2</name>
<dbReference type="PROSITE" id="PS00842">
    <property type="entry name" value="XPG_2"/>
    <property type="match status" value="1"/>
</dbReference>
<evidence type="ECO:0000256" key="1">
    <source>
        <dbReference type="ARBA" id="ARBA00001946"/>
    </source>
</evidence>
<reference evidence="15 16" key="1">
    <citation type="journal article" date="2015" name="Genome Biol. Evol.">
        <title>Phylogenomic analyses indicate that early fungi evolved digesting cell walls of algal ancestors of land plants.</title>
        <authorList>
            <person name="Chang Y."/>
            <person name="Wang S."/>
            <person name="Sekimoto S."/>
            <person name="Aerts A.L."/>
            <person name="Choi C."/>
            <person name="Clum A."/>
            <person name="LaButti K.M."/>
            <person name="Lindquist E.A."/>
            <person name="Yee Ngan C."/>
            <person name="Ohm R.A."/>
            <person name="Salamov A.A."/>
            <person name="Grigoriev I.V."/>
            <person name="Spatafora J.W."/>
            <person name="Berbee M.L."/>
        </authorList>
    </citation>
    <scope>NUCLEOTIDE SEQUENCE [LARGE SCALE GENOMIC DNA]</scope>
    <source>
        <strain evidence="15 16">NRRL 28638</strain>
    </source>
</reference>
<evidence type="ECO:0000313" key="16">
    <source>
        <dbReference type="Proteomes" id="UP000070444"/>
    </source>
</evidence>
<evidence type="ECO:0000256" key="8">
    <source>
        <dbReference type="ARBA" id="ARBA00022842"/>
    </source>
</evidence>
<dbReference type="SMART" id="SM00279">
    <property type="entry name" value="HhH2"/>
    <property type="match status" value="1"/>
</dbReference>
<dbReference type="GO" id="GO:0046872">
    <property type="term" value="F:metal ion binding"/>
    <property type="evidence" value="ECO:0007669"/>
    <property type="project" value="UniProtKB-KW"/>
</dbReference>
<keyword evidence="9" id="KW-0234">DNA repair</keyword>
<dbReference type="Gene3D" id="3.40.50.1010">
    <property type="entry name" value="5'-nuclease"/>
    <property type="match status" value="1"/>
</dbReference>
<dbReference type="InterPro" id="IPR036279">
    <property type="entry name" value="5-3_exonuclease_C_sf"/>
</dbReference>
<evidence type="ECO:0000256" key="6">
    <source>
        <dbReference type="ARBA" id="ARBA00022763"/>
    </source>
</evidence>
<dbReference type="InterPro" id="IPR019974">
    <property type="entry name" value="XPG_CS"/>
</dbReference>
<dbReference type="InterPro" id="IPR008918">
    <property type="entry name" value="HhH2"/>
</dbReference>
<dbReference type="InterPro" id="IPR006084">
    <property type="entry name" value="XPG/Rad2"/>
</dbReference>
<comment type="subcellular location">
    <subcellularLocation>
        <location evidence="2">Nucleus</location>
    </subcellularLocation>
</comment>
<dbReference type="SMART" id="SM00484">
    <property type="entry name" value="XPGI"/>
    <property type="match status" value="1"/>
</dbReference>